<keyword evidence="8" id="KW-0282">Flagellum</keyword>
<dbReference type="OrthoDB" id="9806440at2"/>
<feature type="transmembrane region" description="Helical" evidence="7">
    <location>
        <begin position="55"/>
        <end position="76"/>
    </location>
</feature>
<sequence length="89" mass="9559">MVSSEVVLIGRDLLLTALLLSLPAVVVSLLVGGVISVFQTVTSIQEQTLTFAPRIVAVALVLMGTLPWSLKVAMAFTSRMMLRMIEATQ</sequence>
<evidence type="ECO:0000256" key="2">
    <source>
        <dbReference type="ARBA" id="ARBA00006156"/>
    </source>
</evidence>
<dbReference type="EMBL" id="CP036267">
    <property type="protein sequence ID" value="QDT32821.1"/>
    <property type="molecule type" value="Genomic_DNA"/>
</dbReference>
<keyword evidence="9" id="KW-1185">Reference proteome</keyword>
<reference evidence="8 9" key="1">
    <citation type="submission" date="2019-02" db="EMBL/GenBank/DDBJ databases">
        <title>Deep-cultivation of Planctomycetes and their phenomic and genomic characterization uncovers novel biology.</title>
        <authorList>
            <person name="Wiegand S."/>
            <person name="Jogler M."/>
            <person name="Boedeker C."/>
            <person name="Pinto D."/>
            <person name="Vollmers J."/>
            <person name="Rivas-Marin E."/>
            <person name="Kohn T."/>
            <person name="Peeters S.H."/>
            <person name="Heuer A."/>
            <person name="Rast P."/>
            <person name="Oberbeckmann S."/>
            <person name="Bunk B."/>
            <person name="Jeske O."/>
            <person name="Meyerdierks A."/>
            <person name="Storesund J.E."/>
            <person name="Kallscheuer N."/>
            <person name="Luecker S."/>
            <person name="Lage O.M."/>
            <person name="Pohl T."/>
            <person name="Merkel B.J."/>
            <person name="Hornburger P."/>
            <person name="Mueller R.-W."/>
            <person name="Bruemmer F."/>
            <person name="Labrenz M."/>
            <person name="Spormann A.M."/>
            <person name="Op den Camp H."/>
            <person name="Overmann J."/>
            <person name="Amann R."/>
            <person name="Jetten M.S.M."/>
            <person name="Mascher T."/>
            <person name="Medema M.H."/>
            <person name="Devos D.P."/>
            <person name="Kaster A.-K."/>
            <person name="Ovreas L."/>
            <person name="Rohde M."/>
            <person name="Galperin M.Y."/>
            <person name="Jogler C."/>
        </authorList>
    </citation>
    <scope>NUCLEOTIDE SEQUENCE [LARGE SCALE GENOMIC DNA]</scope>
    <source>
        <strain evidence="8 9">Mal48</strain>
    </source>
</reference>
<proteinExistence type="inferred from homology"/>
<gene>
    <name evidence="8" type="primary">fliQ</name>
    <name evidence="8" type="ORF">Mal48_20680</name>
</gene>
<protein>
    <submittedName>
        <fullName evidence="8">Flagellar biosynthetic protein FliQ</fullName>
    </submittedName>
</protein>
<keyword evidence="6 7" id="KW-0472">Membrane</keyword>
<keyword evidence="4 7" id="KW-0812">Transmembrane</keyword>
<dbReference type="RefSeq" id="WP_145198374.1">
    <property type="nucleotide sequence ID" value="NZ_CP036267.1"/>
</dbReference>
<evidence type="ECO:0000256" key="4">
    <source>
        <dbReference type="ARBA" id="ARBA00022692"/>
    </source>
</evidence>
<comment type="similarity">
    <text evidence="2">Belongs to the FliQ/MopD/SpaQ family.</text>
</comment>
<evidence type="ECO:0000256" key="6">
    <source>
        <dbReference type="ARBA" id="ARBA00023136"/>
    </source>
</evidence>
<dbReference type="Proteomes" id="UP000315724">
    <property type="component" value="Chromosome"/>
</dbReference>
<evidence type="ECO:0000256" key="5">
    <source>
        <dbReference type="ARBA" id="ARBA00022989"/>
    </source>
</evidence>
<evidence type="ECO:0000256" key="7">
    <source>
        <dbReference type="SAM" id="Phobius"/>
    </source>
</evidence>
<accession>A0A517QMJ4</accession>
<dbReference type="GO" id="GO:0009306">
    <property type="term" value="P:protein secretion"/>
    <property type="evidence" value="ECO:0007669"/>
    <property type="project" value="InterPro"/>
</dbReference>
<evidence type="ECO:0000313" key="8">
    <source>
        <dbReference type="EMBL" id="QDT32821.1"/>
    </source>
</evidence>
<feature type="transmembrane region" description="Helical" evidence="7">
    <location>
        <begin position="12"/>
        <end position="35"/>
    </location>
</feature>
<keyword evidence="8" id="KW-0969">Cilium</keyword>
<dbReference type="PIRSF" id="PIRSF004669">
    <property type="entry name" value="FliQ"/>
    <property type="match status" value="1"/>
</dbReference>
<evidence type="ECO:0000256" key="1">
    <source>
        <dbReference type="ARBA" id="ARBA00004651"/>
    </source>
</evidence>
<dbReference type="PRINTS" id="PR00952">
    <property type="entry name" value="TYPE3IMQPROT"/>
</dbReference>
<dbReference type="PANTHER" id="PTHR34040:SF2">
    <property type="entry name" value="FLAGELLAR BIOSYNTHETIC PROTEIN FLIQ"/>
    <property type="match status" value="1"/>
</dbReference>
<keyword evidence="3" id="KW-1003">Cell membrane</keyword>
<dbReference type="GO" id="GO:0005886">
    <property type="term" value="C:plasma membrane"/>
    <property type="evidence" value="ECO:0007669"/>
    <property type="project" value="UniProtKB-SubCell"/>
</dbReference>
<dbReference type="KEGG" id="tpol:Mal48_20680"/>
<evidence type="ECO:0000313" key="9">
    <source>
        <dbReference type="Proteomes" id="UP000315724"/>
    </source>
</evidence>
<dbReference type="Pfam" id="PF01313">
    <property type="entry name" value="Bac_export_3"/>
    <property type="match status" value="1"/>
</dbReference>
<dbReference type="PANTHER" id="PTHR34040">
    <property type="entry name" value="FLAGELLAR BIOSYNTHETIC PROTEIN FLIQ"/>
    <property type="match status" value="1"/>
</dbReference>
<organism evidence="8 9">
    <name type="scientific">Thalassoglobus polymorphus</name>
    <dbReference type="NCBI Taxonomy" id="2527994"/>
    <lineage>
        <taxon>Bacteria</taxon>
        <taxon>Pseudomonadati</taxon>
        <taxon>Planctomycetota</taxon>
        <taxon>Planctomycetia</taxon>
        <taxon>Planctomycetales</taxon>
        <taxon>Planctomycetaceae</taxon>
        <taxon>Thalassoglobus</taxon>
    </lineage>
</organism>
<evidence type="ECO:0000256" key="3">
    <source>
        <dbReference type="ARBA" id="ARBA00022475"/>
    </source>
</evidence>
<keyword evidence="5 7" id="KW-1133">Transmembrane helix</keyword>
<dbReference type="InterPro" id="IPR002191">
    <property type="entry name" value="Bac_export_3"/>
</dbReference>
<keyword evidence="8" id="KW-0966">Cell projection</keyword>
<dbReference type="AlphaFoldDB" id="A0A517QMJ4"/>
<comment type="subcellular location">
    <subcellularLocation>
        <location evidence="1">Cell membrane</location>
        <topology evidence="1">Multi-pass membrane protein</topology>
    </subcellularLocation>
</comment>
<name>A0A517QMJ4_9PLAN</name>